<feature type="compositionally biased region" description="Low complexity" evidence="18">
    <location>
        <begin position="81"/>
        <end position="142"/>
    </location>
</feature>
<dbReference type="PROSITE" id="PS00197">
    <property type="entry name" value="2FE2S_FER_1"/>
    <property type="match status" value="1"/>
</dbReference>
<comment type="cofactor">
    <cofactor evidence="17">
        <name>[3Fe-4S] cluster</name>
        <dbReference type="ChEBI" id="CHEBI:21137"/>
    </cofactor>
    <text evidence="17">Binds 1 [3Fe-4S] cluster.</text>
</comment>
<keyword evidence="13 17" id="KW-0408">Iron</keyword>
<dbReference type="GO" id="GO:0046872">
    <property type="term" value="F:metal ion binding"/>
    <property type="evidence" value="ECO:0007669"/>
    <property type="project" value="UniProtKB-KW"/>
</dbReference>
<dbReference type="InterPro" id="IPR025192">
    <property type="entry name" value="Succ_DH/fum_Rdtase_N"/>
</dbReference>
<keyword evidence="10 17" id="KW-0479">Metal-binding</keyword>
<dbReference type="InterPro" id="IPR001041">
    <property type="entry name" value="2Fe-2S_ferredoxin-type"/>
</dbReference>
<evidence type="ECO:0000256" key="10">
    <source>
        <dbReference type="ARBA" id="ARBA00022723"/>
    </source>
</evidence>
<keyword evidence="12" id="KW-0560">Oxidoreductase</keyword>
<evidence type="ECO:0000256" key="8">
    <source>
        <dbReference type="ARBA" id="ARBA00022532"/>
    </source>
</evidence>
<dbReference type="NCBIfam" id="NF004616">
    <property type="entry name" value="PRK05950.1"/>
    <property type="match status" value="1"/>
</dbReference>
<keyword evidence="6" id="KW-0813">Transport</keyword>
<keyword evidence="22" id="KW-1185">Reference proteome</keyword>
<accession>A0A1B0AJ36</accession>
<dbReference type="UniPathway" id="UPA00223">
    <property type="reaction ID" value="UER01006"/>
</dbReference>
<dbReference type="InterPro" id="IPR050573">
    <property type="entry name" value="SDH/FRD_Iron-Sulfur"/>
</dbReference>
<dbReference type="EC" id="1.3.5.1" evidence="4 17"/>
<dbReference type="EnsemblMetazoa" id="GPAI047426-RA">
    <property type="protein sequence ID" value="GPAI047426-PA"/>
    <property type="gene ID" value="GPAI047426"/>
</dbReference>
<evidence type="ECO:0000256" key="18">
    <source>
        <dbReference type="SAM" id="MobiDB-lite"/>
    </source>
</evidence>
<keyword evidence="7 17" id="KW-0004">4Fe-4S</keyword>
<dbReference type="FunFam" id="3.10.20.30:FF:000007">
    <property type="entry name" value="Succinate dehydrogenase [ubiquinone] iron-sulfur subunit, mitochondrial"/>
    <property type="match status" value="1"/>
</dbReference>
<protein>
    <recommendedName>
        <fullName evidence="5 17">Succinate dehydrogenase [ubiquinone] iron-sulfur subunit, mitochondrial</fullName>
        <ecNumber evidence="4 17">1.3.5.1</ecNumber>
    </recommendedName>
</protein>
<keyword evidence="8" id="KW-0816">Tricarboxylic acid cycle</keyword>
<evidence type="ECO:0000256" key="7">
    <source>
        <dbReference type="ARBA" id="ARBA00022485"/>
    </source>
</evidence>
<dbReference type="PROSITE" id="PS51085">
    <property type="entry name" value="2FE2S_FER_2"/>
    <property type="match status" value="1"/>
</dbReference>
<evidence type="ECO:0000256" key="16">
    <source>
        <dbReference type="ARBA" id="ARBA00049220"/>
    </source>
</evidence>
<feature type="compositionally biased region" description="Basic and acidic residues" evidence="18">
    <location>
        <begin position="60"/>
        <end position="77"/>
    </location>
</feature>
<dbReference type="PROSITE" id="PS51379">
    <property type="entry name" value="4FE4S_FER_2"/>
    <property type="match status" value="1"/>
</dbReference>
<evidence type="ECO:0000256" key="15">
    <source>
        <dbReference type="ARBA" id="ARBA00023291"/>
    </source>
</evidence>
<comment type="subcellular location">
    <subcellularLocation>
        <location evidence="1 17">Mitochondrion inner membrane</location>
        <topology evidence="1 17">Peripheral membrane protein</topology>
        <orientation evidence="1 17">Matrix side</orientation>
    </subcellularLocation>
</comment>
<dbReference type="InterPro" id="IPR009051">
    <property type="entry name" value="Helical_ferredxn"/>
</dbReference>
<dbReference type="InterPro" id="IPR036010">
    <property type="entry name" value="2Fe-2S_ferredoxin-like_sf"/>
</dbReference>
<comment type="cofactor">
    <cofactor evidence="17">
        <name>[4Fe-4S] cluster</name>
        <dbReference type="ChEBI" id="CHEBI:49883"/>
    </cofactor>
    <text evidence="17">Binds 1 [4Fe-4S] cluster.</text>
</comment>
<dbReference type="InterPro" id="IPR012675">
    <property type="entry name" value="Beta-grasp_dom_sf"/>
</dbReference>
<organism evidence="21 22">
    <name type="scientific">Glossina pallidipes</name>
    <name type="common">Tsetse fly</name>
    <dbReference type="NCBI Taxonomy" id="7398"/>
    <lineage>
        <taxon>Eukaryota</taxon>
        <taxon>Metazoa</taxon>
        <taxon>Ecdysozoa</taxon>
        <taxon>Arthropoda</taxon>
        <taxon>Hexapoda</taxon>
        <taxon>Insecta</taxon>
        <taxon>Pterygota</taxon>
        <taxon>Neoptera</taxon>
        <taxon>Endopterygota</taxon>
        <taxon>Diptera</taxon>
        <taxon>Brachycera</taxon>
        <taxon>Muscomorpha</taxon>
        <taxon>Hippoboscoidea</taxon>
        <taxon>Glossinidae</taxon>
        <taxon>Glossina</taxon>
    </lineage>
</organism>
<feature type="region of interest" description="Disordered" evidence="18">
    <location>
        <begin position="48"/>
        <end position="186"/>
    </location>
</feature>
<evidence type="ECO:0000313" key="22">
    <source>
        <dbReference type="Proteomes" id="UP000092445"/>
    </source>
</evidence>
<evidence type="ECO:0000256" key="9">
    <source>
        <dbReference type="ARBA" id="ARBA00022714"/>
    </source>
</evidence>
<evidence type="ECO:0000256" key="5">
    <source>
        <dbReference type="ARBA" id="ARBA00016766"/>
    </source>
</evidence>
<dbReference type="Gene3D" id="3.10.20.30">
    <property type="match status" value="1"/>
</dbReference>
<dbReference type="SUPFAM" id="SSF46548">
    <property type="entry name" value="alpha-helical ferredoxin"/>
    <property type="match status" value="1"/>
</dbReference>
<evidence type="ECO:0000256" key="4">
    <source>
        <dbReference type="ARBA" id="ARBA00012792"/>
    </source>
</evidence>
<dbReference type="GO" id="GO:0051538">
    <property type="term" value="F:3 iron, 4 sulfur cluster binding"/>
    <property type="evidence" value="ECO:0007669"/>
    <property type="project" value="UniProtKB-KW"/>
</dbReference>
<evidence type="ECO:0000256" key="11">
    <source>
        <dbReference type="ARBA" id="ARBA00022982"/>
    </source>
</evidence>
<comment type="similarity">
    <text evidence="3 17">Belongs to the succinate dehydrogenase/fumarate reductase iron-sulfur protein family.</text>
</comment>
<dbReference type="InterPro" id="IPR017900">
    <property type="entry name" value="4Fe4S_Fe_S_CS"/>
</dbReference>
<keyword evidence="11" id="KW-0249">Electron transport</keyword>
<evidence type="ECO:0000256" key="12">
    <source>
        <dbReference type="ARBA" id="ARBA00023002"/>
    </source>
</evidence>
<keyword evidence="14 17" id="KW-0411">Iron-sulfur</keyword>
<dbReference type="GO" id="GO:0051537">
    <property type="term" value="F:2 iron, 2 sulfur cluster binding"/>
    <property type="evidence" value="ECO:0007669"/>
    <property type="project" value="UniProtKB-KW"/>
</dbReference>
<feature type="domain" description="2Fe-2S ferredoxin-type" evidence="19">
    <location>
        <begin position="189"/>
        <end position="277"/>
    </location>
</feature>
<keyword evidence="9 17" id="KW-0001">2Fe-2S</keyword>
<keyword evidence="17" id="KW-0472">Membrane</keyword>
<dbReference type="InterPro" id="IPR006058">
    <property type="entry name" value="2Fe2S_fd_BS"/>
</dbReference>
<dbReference type="GO" id="GO:0009055">
    <property type="term" value="F:electron transfer activity"/>
    <property type="evidence" value="ECO:0007669"/>
    <property type="project" value="InterPro"/>
</dbReference>
<dbReference type="GO" id="GO:0005743">
    <property type="term" value="C:mitochondrial inner membrane"/>
    <property type="evidence" value="ECO:0007669"/>
    <property type="project" value="UniProtKB-SubCell"/>
</dbReference>
<evidence type="ECO:0000259" key="19">
    <source>
        <dbReference type="PROSITE" id="PS51085"/>
    </source>
</evidence>
<dbReference type="GO" id="GO:0008177">
    <property type="term" value="F:succinate dehydrogenase (quinone) activity"/>
    <property type="evidence" value="ECO:0007669"/>
    <property type="project" value="UniProtKB-EC"/>
</dbReference>
<evidence type="ECO:0000256" key="1">
    <source>
        <dbReference type="ARBA" id="ARBA00004443"/>
    </source>
</evidence>
<evidence type="ECO:0000256" key="14">
    <source>
        <dbReference type="ARBA" id="ARBA00023014"/>
    </source>
</evidence>
<keyword evidence="15 17" id="KW-0003">3Fe-4S</keyword>
<feature type="domain" description="4Fe-4S ferredoxin-type" evidence="20">
    <location>
        <begin position="322"/>
        <end position="352"/>
    </location>
</feature>
<keyword evidence="17" id="KW-0999">Mitochondrion inner membrane</keyword>
<comment type="cofactor">
    <cofactor evidence="17">
        <name>[2Fe-2S] cluster</name>
        <dbReference type="ChEBI" id="CHEBI:190135"/>
    </cofactor>
    <text evidence="17">Binds 1 [2Fe-2S] cluster.</text>
</comment>
<dbReference type="PANTHER" id="PTHR11921">
    <property type="entry name" value="SUCCINATE DEHYDROGENASE IRON-SULFUR PROTEIN"/>
    <property type="match status" value="1"/>
</dbReference>
<dbReference type="Pfam" id="PF13085">
    <property type="entry name" value="Fer2_3"/>
    <property type="match status" value="1"/>
</dbReference>
<dbReference type="AlphaFoldDB" id="A0A1B0AJ36"/>
<dbReference type="GO" id="GO:0006099">
    <property type="term" value="P:tricarboxylic acid cycle"/>
    <property type="evidence" value="ECO:0007669"/>
    <property type="project" value="UniProtKB-UniPathway"/>
</dbReference>
<evidence type="ECO:0000256" key="3">
    <source>
        <dbReference type="ARBA" id="ARBA00009433"/>
    </source>
</evidence>
<sequence>MGIHDMESEIIIRRMRILRRYKRNDDLFLSICAAAAAAAAAALIDGGSCDNENKTPPAGGDKDSKTSCEGDKNKPPSEPDAANAAAAAGKAAVASSPSKSAATPASGKAPATPPGKAAATGAPNKAPATPASGKAPATAAATQGVKTATKSEGQQPASGKGADKDKSGKGGTPSPPAQQAKKEPRIKTFQIYRWKPGEKPKMQTYNIDLNDCGMMVLDALIKIKNEKDQTLTFRRSCREGICGSCSMNIGGINTLACLCKIDGNLAAPLRVYPLPHMYVIRDLVPDMSQFYEQYRTIQPWLQRQNESEEPKGGAQYLQHPQDRLDLDGLVECILCACCQTACPSYWWNSDRYLGPAVLMQAYRWVIDSRDDATDKRLNQLVDPYKLYRCHTILNCTNTCPKNLNPGKAIIKLKQLLAGYKKKTEPKLETAKLFK</sequence>
<dbReference type="FunFam" id="1.10.1060.10:FF:000001">
    <property type="entry name" value="Succinate dehydrogenase iron-sulfur subunit SdhB"/>
    <property type="match status" value="1"/>
</dbReference>
<dbReference type="CDD" id="cd00207">
    <property type="entry name" value="fer2"/>
    <property type="match status" value="1"/>
</dbReference>
<dbReference type="SUPFAM" id="SSF54292">
    <property type="entry name" value="2Fe-2S ferredoxin-like"/>
    <property type="match status" value="1"/>
</dbReference>
<dbReference type="NCBIfam" id="TIGR00384">
    <property type="entry name" value="dhsB"/>
    <property type="match status" value="1"/>
</dbReference>
<proteinExistence type="inferred from homology"/>
<keyword evidence="17" id="KW-0496">Mitochondrion</keyword>
<name>A0A1B0AJ36_GLOPL</name>
<evidence type="ECO:0000256" key="6">
    <source>
        <dbReference type="ARBA" id="ARBA00022448"/>
    </source>
</evidence>
<dbReference type="VEuPathDB" id="VectorBase:GPAI047426"/>
<evidence type="ECO:0000259" key="20">
    <source>
        <dbReference type="PROSITE" id="PS51379"/>
    </source>
</evidence>
<evidence type="ECO:0000256" key="2">
    <source>
        <dbReference type="ARBA" id="ARBA00004788"/>
    </source>
</evidence>
<comment type="catalytic activity">
    <reaction evidence="16">
        <text>a quinone + succinate = fumarate + a quinol</text>
        <dbReference type="Rhea" id="RHEA:40523"/>
        <dbReference type="ChEBI" id="CHEBI:24646"/>
        <dbReference type="ChEBI" id="CHEBI:29806"/>
        <dbReference type="ChEBI" id="CHEBI:30031"/>
        <dbReference type="ChEBI" id="CHEBI:132124"/>
        <dbReference type="EC" id="1.3.5.1"/>
    </reaction>
</comment>
<dbReference type="Proteomes" id="UP000092445">
    <property type="component" value="Unassembled WGS sequence"/>
</dbReference>
<dbReference type="InterPro" id="IPR004489">
    <property type="entry name" value="Succ_DH/fum_Rdtase_Fe-S"/>
</dbReference>
<dbReference type="STRING" id="7398.A0A1B0AJ36"/>
<dbReference type="Pfam" id="PF13534">
    <property type="entry name" value="Fer4_17"/>
    <property type="match status" value="1"/>
</dbReference>
<dbReference type="Gene3D" id="1.10.1060.10">
    <property type="entry name" value="Alpha-helical ferredoxin"/>
    <property type="match status" value="1"/>
</dbReference>
<reference evidence="22" key="1">
    <citation type="submission" date="2014-03" db="EMBL/GenBank/DDBJ databases">
        <authorList>
            <person name="Aksoy S."/>
            <person name="Warren W."/>
            <person name="Wilson R.K."/>
        </authorList>
    </citation>
    <scope>NUCLEOTIDE SEQUENCE [LARGE SCALE GENOMIC DNA]</scope>
    <source>
        <strain evidence="22">IAEA</strain>
    </source>
</reference>
<dbReference type="PROSITE" id="PS00198">
    <property type="entry name" value="4FE4S_FER_1"/>
    <property type="match status" value="1"/>
</dbReference>
<evidence type="ECO:0000313" key="21">
    <source>
        <dbReference type="EnsemblMetazoa" id="GPAI047426-PA"/>
    </source>
</evidence>
<feature type="compositionally biased region" description="Polar residues" evidence="18">
    <location>
        <begin position="144"/>
        <end position="156"/>
    </location>
</feature>
<evidence type="ECO:0000256" key="13">
    <source>
        <dbReference type="ARBA" id="ARBA00023004"/>
    </source>
</evidence>
<dbReference type="PANTHER" id="PTHR11921:SF29">
    <property type="entry name" value="SUCCINATE DEHYDROGENASE [UBIQUINONE] IRON-SULFUR SUBUNIT, MITOCHONDRIAL"/>
    <property type="match status" value="1"/>
</dbReference>
<dbReference type="GO" id="GO:0051539">
    <property type="term" value="F:4 iron, 4 sulfur cluster binding"/>
    <property type="evidence" value="ECO:0007669"/>
    <property type="project" value="UniProtKB-KW"/>
</dbReference>
<dbReference type="GO" id="GO:0022904">
    <property type="term" value="P:respiratory electron transport chain"/>
    <property type="evidence" value="ECO:0007669"/>
    <property type="project" value="TreeGrafter"/>
</dbReference>
<dbReference type="InterPro" id="IPR017896">
    <property type="entry name" value="4Fe4S_Fe-S-bd"/>
</dbReference>
<comment type="function">
    <text evidence="17">Iron-sulfur protein (IP) subunit of succinate dehydrogenase (SDH) that is involved in complex II of the mitochondrial electron transport chain and is responsible for transferring electrons from succinate to ubiquinone (coenzyme Q).</text>
</comment>
<reference evidence="21" key="2">
    <citation type="submission" date="2020-05" db="UniProtKB">
        <authorList>
            <consortium name="EnsemblMetazoa"/>
        </authorList>
    </citation>
    <scope>IDENTIFICATION</scope>
    <source>
        <strain evidence="21">IAEA</strain>
    </source>
</reference>
<evidence type="ECO:0000256" key="17">
    <source>
        <dbReference type="RuleBase" id="RU361237"/>
    </source>
</evidence>
<comment type="pathway">
    <text evidence="2 17">Carbohydrate metabolism; tricarboxylic acid cycle; fumarate from succinate (eukaryal route): step 1/1.</text>
</comment>